<keyword evidence="1" id="KW-0732">Signal</keyword>
<proteinExistence type="predicted"/>
<dbReference type="Proteomes" id="UP000576082">
    <property type="component" value="Unassembled WGS sequence"/>
</dbReference>
<evidence type="ECO:0000256" key="1">
    <source>
        <dbReference type="SAM" id="SignalP"/>
    </source>
</evidence>
<dbReference type="InterPro" id="IPR011050">
    <property type="entry name" value="Pectin_lyase_fold/virulence"/>
</dbReference>
<accession>A0A7X9RWL0</accession>
<name>A0A7X9RWL0_9BACT</name>
<reference evidence="2 3" key="1">
    <citation type="submission" date="2020-04" db="EMBL/GenBank/DDBJ databases">
        <title>Flammeovirga sp. SR4, a novel species isolated from seawater.</title>
        <authorList>
            <person name="Wang X."/>
        </authorList>
    </citation>
    <scope>NUCLEOTIDE SEQUENCE [LARGE SCALE GENOMIC DNA]</scope>
    <source>
        <strain evidence="2 3">ATCC 23126</strain>
    </source>
</reference>
<keyword evidence="3" id="KW-1185">Reference proteome</keyword>
<dbReference type="SUPFAM" id="SSF51126">
    <property type="entry name" value="Pectin lyase-like"/>
    <property type="match status" value="1"/>
</dbReference>
<comment type="caution">
    <text evidence="2">The sequence shown here is derived from an EMBL/GenBank/DDBJ whole genome shotgun (WGS) entry which is preliminary data.</text>
</comment>
<feature type="chain" id="PRO_5030849992" description="Right-handed parallel beta-helix repeat-containing protein" evidence="1">
    <location>
        <begin position="26"/>
        <end position="458"/>
    </location>
</feature>
<feature type="signal peptide" evidence="1">
    <location>
        <begin position="1"/>
        <end position="25"/>
    </location>
</feature>
<evidence type="ECO:0000313" key="2">
    <source>
        <dbReference type="EMBL" id="NME70043.1"/>
    </source>
</evidence>
<protein>
    <recommendedName>
        <fullName evidence="4">Right-handed parallel beta-helix repeat-containing protein</fullName>
    </recommendedName>
</protein>
<dbReference type="AlphaFoldDB" id="A0A7X9RWL0"/>
<dbReference type="PROSITE" id="PS51257">
    <property type="entry name" value="PROKAR_LIPOPROTEIN"/>
    <property type="match status" value="1"/>
</dbReference>
<dbReference type="RefSeq" id="WP_169658293.1">
    <property type="nucleotide sequence ID" value="NZ_JABANE010000054.1"/>
</dbReference>
<gene>
    <name evidence="2" type="ORF">HHU12_18865</name>
</gene>
<dbReference type="EMBL" id="JABANE010000054">
    <property type="protein sequence ID" value="NME70043.1"/>
    <property type="molecule type" value="Genomic_DNA"/>
</dbReference>
<evidence type="ECO:0000313" key="3">
    <source>
        <dbReference type="Proteomes" id="UP000576082"/>
    </source>
</evidence>
<sequence>MKTFNSFLVKGLLVLSTLFVVVSCSEDTEILGDDNDTPDVDNPITPEEAEDITITEVYNITEDETWASGITVNFGNHVVIKEGVTLTIEPGVKVLADKDVAPEFIIDGNLHALGTAEDPIYFTVPDADRTEANIFNLQAWAGFVCTATAKSFVLDHVVMEFANGILTDEHFSIQRELGFEVGEPSYGFYSESSETKIVVHNSTIAYMVDDAFRPEGGQISFYNNVFAFIGATGGEALNIKAGTTGDIAYNLFYHIATNGPKWSNKNGDAVQTNINAYNNTIVSGGWRRSKSGRGGSVNIEDGARGKVFNNIIVNCRYGVRIVGDHATGDTNVDMENTTIGNQFYYGYNDIIQNEFAPSNGVLKNVSESSITTGKPGFVNFNVEAFKIEAIDGEEAFYTPIETVKFEDWAQYDFHLSSTSSAKDAGSDQVVPMYKSISVAGKTFAVPNSASYIGAYGTK</sequence>
<organism evidence="2 3">
    <name type="scientific">Flammeovirga aprica JL-4</name>
    <dbReference type="NCBI Taxonomy" id="694437"/>
    <lineage>
        <taxon>Bacteria</taxon>
        <taxon>Pseudomonadati</taxon>
        <taxon>Bacteroidota</taxon>
        <taxon>Cytophagia</taxon>
        <taxon>Cytophagales</taxon>
        <taxon>Flammeovirgaceae</taxon>
        <taxon>Flammeovirga</taxon>
    </lineage>
</organism>
<evidence type="ECO:0008006" key="4">
    <source>
        <dbReference type="Google" id="ProtNLM"/>
    </source>
</evidence>